<evidence type="ECO:0000313" key="2">
    <source>
        <dbReference type="Proteomes" id="UP000282386"/>
    </source>
</evidence>
<dbReference type="NCBIfam" id="TIGR02570">
    <property type="entry name" value="cas7_GSU0053"/>
    <property type="match status" value="1"/>
</dbReference>
<dbReference type="EMBL" id="LR134479">
    <property type="protein sequence ID" value="VEI22837.1"/>
    <property type="molecule type" value="Genomic_DNA"/>
</dbReference>
<gene>
    <name evidence="1" type="ORF">NCTC10207_00926</name>
</gene>
<protein>
    <submittedName>
        <fullName evidence="1">CRISPR-associated protein GSU0053/csb1, Dpsyc system</fullName>
    </submittedName>
</protein>
<evidence type="ECO:0000313" key="1">
    <source>
        <dbReference type="EMBL" id="VEI22837.1"/>
    </source>
</evidence>
<dbReference type="RefSeq" id="WP_232018645.1">
    <property type="nucleotide sequence ID" value="NZ_LR134479.1"/>
</dbReference>
<dbReference type="AlphaFoldDB" id="A0A7Z9A2F8"/>
<proteinExistence type="predicted"/>
<name>A0A7Z9A2F8_9MICC</name>
<sequence>MMSAPEKVDIKFEDLKKACAPGGASTLVSVTELKPAAGEHASVAPAKFIEDSKNSTKPVFAFETRYIDGKAARVVLIDSKQSQLNRAEAAIMQDIRANAQPLANIPRIEVSYDAGNVYGGDEEGTLSFTDLELPHRFADGHIRFGTIEGVLATEHESYRALRNATPADLSAILSTTPASALFGAWDAHRKVRQLRLRSALVGEIIGVLADQEHDGKEQISHRGGARIDPIAMGIKVGKVERKPSTDGLGGLPPTLDNDNLGGVSCSKVIRSWVLSFATLRQLRFGNDNEKNIVGRALLAALGLVSISRAENELYLRANCDLVEANYPLVTLDARYGHKRDLNPITTGVADDILTEAITEAKKLGLVDWNGQILKVSGNDDLKAAAYEEVKKK</sequence>
<dbReference type="InterPro" id="IPR013403">
    <property type="entry name" value="CRISPR-assoc_prot_Csb1/Cas7u"/>
</dbReference>
<dbReference type="Pfam" id="PF09617">
    <property type="entry name" value="Cas_GSU0053"/>
    <property type="match status" value="1"/>
</dbReference>
<organism evidence="1 2">
    <name type="scientific">Rothia aeria</name>
    <dbReference type="NCBI Taxonomy" id="172042"/>
    <lineage>
        <taxon>Bacteria</taxon>
        <taxon>Bacillati</taxon>
        <taxon>Actinomycetota</taxon>
        <taxon>Actinomycetes</taxon>
        <taxon>Micrococcales</taxon>
        <taxon>Micrococcaceae</taxon>
        <taxon>Rothia</taxon>
    </lineage>
</organism>
<dbReference type="Proteomes" id="UP000282386">
    <property type="component" value="Chromosome"/>
</dbReference>
<accession>A0A7Z9A2F8</accession>
<reference evidence="1 2" key="1">
    <citation type="submission" date="2018-12" db="EMBL/GenBank/DDBJ databases">
        <authorList>
            <consortium name="Pathogen Informatics"/>
        </authorList>
    </citation>
    <scope>NUCLEOTIDE SEQUENCE [LARGE SCALE GENOMIC DNA]</scope>
    <source>
        <strain evidence="1 2">NCTC10207</strain>
    </source>
</reference>